<sequence length="158" mass="18640">MSKRGRTGVENESRKQRKRHNKQVEDENDRLDRSYKNLRFAQRGLFDKRYKYGNFVTINQGTIEPSKLDVISYMYRQLYKKATDMTDRTRVLIAFDPKLWNQVCDKKKLELRPDGNYLLENSQKFLNTGGDIFFYIKSDKKSNADQILGLLKTGLEDA</sequence>
<proteinExistence type="predicted"/>
<dbReference type="EMBL" id="CACVKT020002054">
    <property type="protein sequence ID" value="CAC5374759.1"/>
    <property type="molecule type" value="Genomic_DNA"/>
</dbReference>
<evidence type="ECO:0000256" key="1">
    <source>
        <dbReference type="SAM" id="MobiDB-lite"/>
    </source>
</evidence>
<keyword evidence="3" id="KW-1185">Reference proteome</keyword>
<reference evidence="2 3" key="1">
    <citation type="submission" date="2020-06" db="EMBL/GenBank/DDBJ databases">
        <authorList>
            <person name="Li R."/>
            <person name="Bekaert M."/>
        </authorList>
    </citation>
    <scope>NUCLEOTIDE SEQUENCE [LARGE SCALE GENOMIC DNA]</scope>
    <source>
        <strain evidence="3">wild</strain>
    </source>
</reference>
<evidence type="ECO:0000313" key="3">
    <source>
        <dbReference type="Proteomes" id="UP000507470"/>
    </source>
</evidence>
<gene>
    <name evidence="2" type="ORF">MCOR_12034</name>
</gene>
<name>A0A6J8AVP2_MYTCO</name>
<protein>
    <submittedName>
        <fullName evidence="2">Uncharacterized protein</fullName>
    </submittedName>
</protein>
<organism evidence="2 3">
    <name type="scientific">Mytilus coruscus</name>
    <name type="common">Sea mussel</name>
    <dbReference type="NCBI Taxonomy" id="42192"/>
    <lineage>
        <taxon>Eukaryota</taxon>
        <taxon>Metazoa</taxon>
        <taxon>Spiralia</taxon>
        <taxon>Lophotrochozoa</taxon>
        <taxon>Mollusca</taxon>
        <taxon>Bivalvia</taxon>
        <taxon>Autobranchia</taxon>
        <taxon>Pteriomorphia</taxon>
        <taxon>Mytilida</taxon>
        <taxon>Mytiloidea</taxon>
        <taxon>Mytilidae</taxon>
        <taxon>Mytilinae</taxon>
        <taxon>Mytilus</taxon>
    </lineage>
</organism>
<dbReference type="Proteomes" id="UP000507470">
    <property type="component" value="Unassembled WGS sequence"/>
</dbReference>
<dbReference type="OrthoDB" id="5986972at2759"/>
<dbReference type="AlphaFoldDB" id="A0A6J8AVP2"/>
<accession>A0A6J8AVP2</accession>
<feature type="region of interest" description="Disordered" evidence="1">
    <location>
        <begin position="1"/>
        <end position="29"/>
    </location>
</feature>
<evidence type="ECO:0000313" key="2">
    <source>
        <dbReference type="EMBL" id="CAC5374759.1"/>
    </source>
</evidence>